<evidence type="ECO:0000256" key="1">
    <source>
        <dbReference type="ARBA" id="ARBA00004651"/>
    </source>
</evidence>
<protein>
    <recommendedName>
        <fullName evidence="8">Transport permease protein</fullName>
    </recommendedName>
</protein>
<dbReference type="GO" id="GO:0015920">
    <property type="term" value="P:lipopolysaccharide transport"/>
    <property type="evidence" value="ECO:0007669"/>
    <property type="project" value="TreeGrafter"/>
</dbReference>
<dbReference type="PROSITE" id="PS51012">
    <property type="entry name" value="ABC_TM2"/>
    <property type="match status" value="1"/>
</dbReference>
<evidence type="ECO:0000256" key="2">
    <source>
        <dbReference type="ARBA" id="ARBA00007783"/>
    </source>
</evidence>
<dbReference type="GO" id="GO:0005886">
    <property type="term" value="C:plasma membrane"/>
    <property type="evidence" value="ECO:0007669"/>
    <property type="project" value="UniProtKB-SubCell"/>
</dbReference>
<keyword evidence="3 8" id="KW-0813">Transport</keyword>
<dbReference type="Pfam" id="PF01061">
    <property type="entry name" value="ABC2_membrane"/>
    <property type="match status" value="1"/>
</dbReference>
<evidence type="ECO:0000256" key="7">
    <source>
        <dbReference type="ARBA" id="ARBA00023136"/>
    </source>
</evidence>
<keyword evidence="4 8" id="KW-1003">Cell membrane</keyword>
<feature type="transmembrane region" description="Helical" evidence="8">
    <location>
        <begin position="164"/>
        <end position="183"/>
    </location>
</feature>
<dbReference type="EMBL" id="JADCKB010000007">
    <property type="protein sequence ID" value="MBE5039740.1"/>
    <property type="molecule type" value="Genomic_DNA"/>
</dbReference>
<evidence type="ECO:0000256" key="4">
    <source>
        <dbReference type="ARBA" id="ARBA00022475"/>
    </source>
</evidence>
<keyword evidence="11" id="KW-1185">Reference proteome</keyword>
<evidence type="ECO:0000256" key="3">
    <source>
        <dbReference type="ARBA" id="ARBA00022448"/>
    </source>
</evidence>
<evidence type="ECO:0000313" key="10">
    <source>
        <dbReference type="EMBL" id="MBE5039740.1"/>
    </source>
</evidence>
<feature type="transmembrane region" description="Helical" evidence="8">
    <location>
        <begin position="134"/>
        <end position="157"/>
    </location>
</feature>
<evidence type="ECO:0000256" key="8">
    <source>
        <dbReference type="RuleBase" id="RU361157"/>
    </source>
</evidence>
<dbReference type="InterPro" id="IPR013525">
    <property type="entry name" value="ABC2_TM"/>
</dbReference>
<dbReference type="RefSeq" id="WP_226392305.1">
    <property type="nucleotide sequence ID" value="NZ_JADCKB010000007.1"/>
</dbReference>
<dbReference type="PANTHER" id="PTHR30413">
    <property type="entry name" value="INNER MEMBRANE TRANSPORT PERMEASE"/>
    <property type="match status" value="1"/>
</dbReference>
<accession>A0A9D5M349</accession>
<evidence type="ECO:0000313" key="11">
    <source>
        <dbReference type="Proteomes" id="UP000806542"/>
    </source>
</evidence>
<sequence length="252" mass="28463">MSWSTIFALAVHDIKAKYAGSALGMLWELAEPLVTAGIYWFVYTVALRGDAVDDIPYALWLMVGIAPWFFLSGGLNGAAVCFHDYRFLVRKTKFHAEFLPAVRVCSAALSHGVFLFLVYLILCFSGFRPCLGQLWMLYWFLAGAAMSLGLGTILALWCVYLKDVAYAVKVLIQLGFWITPVFWNPAALPESFRWIIVWNPAAILVQGYREALLYGRNLTWQIQGMFWIVTVVCGAVAWLLMKKCRPFLADHL</sequence>
<evidence type="ECO:0000256" key="6">
    <source>
        <dbReference type="ARBA" id="ARBA00022989"/>
    </source>
</evidence>
<dbReference type="AlphaFoldDB" id="A0A9D5M349"/>
<evidence type="ECO:0000259" key="9">
    <source>
        <dbReference type="PROSITE" id="PS51012"/>
    </source>
</evidence>
<feature type="transmembrane region" description="Helical" evidence="8">
    <location>
        <begin position="25"/>
        <end position="45"/>
    </location>
</feature>
<dbReference type="InterPro" id="IPR047817">
    <property type="entry name" value="ABC2_TM_bact-type"/>
</dbReference>
<reference evidence="10" key="1">
    <citation type="submission" date="2020-10" db="EMBL/GenBank/DDBJ databases">
        <title>ChiBAC.</title>
        <authorList>
            <person name="Zenner C."/>
            <person name="Hitch T.C.A."/>
            <person name="Clavel T."/>
        </authorList>
    </citation>
    <scope>NUCLEOTIDE SEQUENCE</scope>
    <source>
        <strain evidence="10">DSM 107454</strain>
    </source>
</reference>
<keyword evidence="5 8" id="KW-0812">Transmembrane</keyword>
<comment type="caution">
    <text evidence="10">The sequence shown here is derived from an EMBL/GenBank/DDBJ whole genome shotgun (WGS) entry which is preliminary data.</text>
</comment>
<keyword evidence="6 8" id="KW-1133">Transmembrane helix</keyword>
<evidence type="ECO:0000256" key="5">
    <source>
        <dbReference type="ARBA" id="ARBA00022692"/>
    </source>
</evidence>
<dbReference type="PANTHER" id="PTHR30413:SF10">
    <property type="entry name" value="CAPSULE POLYSACCHARIDE EXPORT INNER-MEMBRANE PROTEIN CTRC"/>
    <property type="match status" value="1"/>
</dbReference>
<feature type="transmembrane region" description="Helical" evidence="8">
    <location>
        <begin position="220"/>
        <end position="241"/>
    </location>
</feature>
<dbReference type="Proteomes" id="UP000806542">
    <property type="component" value="Unassembled WGS sequence"/>
</dbReference>
<name>A0A9D5M349_9FIRM</name>
<dbReference type="GO" id="GO:0140359">
    <property type="term" value="F:ABC-type transporter activity"/>
    <property type="evidence" value="ECO:0007669"/>
    <property type="project" value="InterPro"/>
</dbReference>
<keyword evidence="7 8" id="KW-0472">Membrane</keyword>
<feature type="transmembrane region" description="Helical" evidence="8">
    <location>
        <begin position="57"/>
        <end position="80"/>
    </location>
</feature>
<comment type="similarity">
    <text evidence="2 8">Belongs to the ABC-2 integral membrane protein family.</text>
</comment>
<comment type="subcellular location">
    <subcellularLocation>
        <location evidence="1 8">Cell membrane</location>
        <topology evidence="1 8">Multi-pass membrane protein</topology>
    </subcellularLocation>
</comment>
<organism evidence="10 11">
    <name type="scientific">Ructibacterium gallinarum</name>
    <dbReference type="NCBI Taxonomy" id="2779355"/>
    <lineage>
        <taxon>Bacteria</taxon>
        <taxon>Bacillati</taxon>
        <taxon>Bacillota</taxon>
        <taxon>Clostridia</taxon>
        <taxon>Eubacteriales</taxon>
        <taxon>Oscillospiraceae</taxon>
        <taxon>Ructibacterium</taxon>
    </lineage>
</organism>
<feature type="domain" description="ABC transmembrane type-2" evidence="9">
    <location>
        <begin position="23"/>
        <end position="244"/>
    </location>
</feature>
<gene>
    <name evidence="10" type="ORF">INF28_04595</name>
</gene>
<proteinExistence type="inferred from homology"/>
<feature type="transmembrane region" description="Helical" evidence="8">
    <location>
        <begin position="101"/>
        <end position="122"/>
    </location>
</feature>